<dbReference type="InterPro" id="IPR019658">
    <property type="entry name" value="DUF2515"/>
</dbReference>
<protein>
    <submittedName>
        <fullName evidence="1">DUF2515 family protein</fullName>
    </submittedName>
</protein>
<organism evidence="1 2">
    <name type="scientific">Thalassobacillus hwangdonensis</name>
    <dbReference type="NCBI Taxonomy" id="546108"/>
    <lineage>
        <taxon>Bacteria</taxon>
        <taxon>Bacillati</taxon>
        <taxon>Bacillota</taxon>
        <taxon>Bacilli</taxon>
        <taxon>Bacillales</taxon>
        <taxon>Bacillaceae</taxon>
        <taxon>Thalassobacillus</taxon>
    </lineage>
</organism>
<accession>A0ABW3KX46</accession>
<dbReference type="Proteomes" id="UP001596990">
    <property type="component" value="Unassembled WGS sequence"/>
</dbReference>
<dbReference type="EMBL" id="JBHTKL010000001">
    <property type="protein sequence ID" value="MFD1018449.1"/>
    <property type="molecule type" value="Genomic_DNA"/>
</dbReference>
<reference evidence="2" key="1">
    <citation type="journal article" date="2019" name="Int. J. Syst. Evol. Microbiol.">
        <title>The Global Catalogue of Microorganisms (GCM) 10K type strain sequencing project: providing services to taxonomists for standard genome sequencing and annotation.</title>
        <authorList>
            <consortium name="The Broad Institute Genomics Platform"/>
            <consortium name="The Broad Institute Genome Sequencing Center for Infectious Disease"/>
            <person name="Wu L."/>
            <person name="Ma J."/>
        </authorList>
    </citation>
    <scope>NUCLEOTIDE SEQUENCE [LARGE SCALE GENOMIC DNA]</scope>
    <source>
        <strain evidence="2">CCUG 56607</strain>
    </source>
</reference>
<dbReference type="Pfam" id="PF10720">
    <property type="entry name" value="DUF2515"/>
    <property type="match status" value="1"/>
</dbReference>
<evidence type="ECO:0000313" key="2">
    <source>
        <dbReference type="Proteomes" id="UP001596990"/>
    </source>
</evidence>
<comment type="caution">
    <text evidence="1">The sequence shown here is derived from an EMBL/GenBank/DDBJ whole genome shotgun (WGS) entry which is preliminary data.</text>
</comment>
<dbReference type="RefSeq" id="WP_386056956.1">
    <property type="nucleotide sequence ID" value="NZ_JBHTKL010000001.1"/>
</dbReference>
<keyword evidence="2" id="KW-1185">Reference proteome</keyword>
<evidence type="ECO:0000313" key="1">
    <source>
        <dbReference type="EMBL" id="MFD1018449.1"/>
    </source>
</evidence>
<sequence>MTDLTPYDLNLIAAQVNEYNRDNITRTKAYQNFYFEYPEIKWSLLAGIVSRNAGWNMTDLTTEPFISFLNEKMRNQLFMTYERANWLIFSDAFPQLLIYSLSKKKGIPLFDELKAFKVSSFMIQEWHRFFETGDEQRLTKALIINEQNMIQRPVIIQPYFHQQVFRHWPYLLESLLKLNVVLFPTVEGELYGLSINRFTSLDRRIAIGHSLTSLLFNPALYEQFTIFIQQVPVTGSRTEYEGYRKGHASPLRECYQIVTHEDQLREDWYKIRGIKQRWWDLSIPAESFAPQKFYFKKRLMLQLAKILPVNTKGMPPKG</sequence>
<proteinExistence type="predicted"/>
<name>A0ABW3KX46_9BACI</name>
<gene>
    <name evidence="1" type="ORF">ACFQ2J_04470</name>
</gene>